<keyword evidence="2" id="KW-0004">4Fe-4S</keyword>
<dbReference type="PROSITE" id="PS00645">
    <property type="entry name" value="COMPLEX1_51K_2"/>
    <property type="match status" value="1"/>
</dbReference>
<dbReference type="InterPro" id="IPR011538">
    <property type="entry name" value="Nuo51_FMN-bd"/>
</dbReference>
<dbReference type="FunFam" id="3.40.50.11540:FF:000001">
    <property type="entry name" value="NADH dehydrogenase [ubiquinone] flavoprotein 1, mitochondrial"/>
    <property type="match status" value="1"/>
</dbReference>
<dbReference type="AlphaFoldDB" id="A0A081CAS3"/>
<dbReference type="GO" id="GO:0008137">
    <property type="term" value="F:NADH dehydrogenase (ubiquinone) activity"/>
    <property type="evidence" value="ECO:0007669"/>
    <property type="project" value="InterPro"/>
</dbReference>
<gene>
    <name evidence="7" type="ORF">U27_01579</name>
</gene>
<dbReference type="GO" id="GO:0010181">
    <property type="term" value="F:FMN binding"/>
    <property type="evidence" value="ECO:0007669"/>
    <property type="project" value="InterPro"/>
</dbReference>
<dbReference type="InterPro" id="IPR017900">
    <property type="entry name" value="4Fe4S_Fe_S_CS"/>
</dbReference>
<dbReference type="Gene3D" id="3.30.70.20">
    <property type="match status" value="1"/>
</dbReference>
<evidence type="ECO:0000256" key="4">
    <source>
        <dbReference type="ARBA" id="ARBA00023004"/>
    </source>
</evidence>
<dbReference type="PROSITE" id="PS51379">
    <property type="entry name" value="4FE4S_FER_2"/>
    <property type="match status" value="2"/>
</dbReference>
<keyword evidence="5" id="KW-0411">Iron-sulfur</keyword>
<dbReference type="Pfam" id="PF10589">
    <property type="entry name" value="NADH_4Fe-4S"/>
    <property type="match status" value="1"/>
</dbReference>
<dbReference type="GO" id="GO:0046872">
    <property type="term" value="F:metal ion binding"/>
    <property type="evidence" value="ECO:0007669"/>
    <property type="project" value="UniProtKB-KW"/>
</dbReference>
<dbReference type="GO" id="GO:0051539">
    <property type="term" value="F:4 iron, 4 sulfur cluster binding"/>
    <property type="evidence" value="ECO:0007669"/>
    <property type="project" value="UniProtKB-KW"/>
</dbReference>
<dbReference type="eggNOG" id="COG1894">
    <property type="taxonomic scope" value="Bacteria"/>
</dbReference>
<dbReference type="FunFam" id="1.20.1440.230:FF:000001">
    <property type="entry name" value="Mitochondrial NADH dehydrogenase flavoprotein 1"/>
    <property type="match status" value="1"/>
</dbReference>
<feature type="domain" description="4Fe-4S ferredoxin-type" evidence="6">
    <location>
        <begin position="559"/>
        <end position="584"/>
    </location>
</feature>
<dbReference type="SUPFAM" id="SSF142019">
    <property type="entry name" value="Nqo1 FMN-binding domain-like"/>
    <property type="match status" value="1"/>
</dbReference>
<keyword evidence="3" id="KW-0479">Metal-binding</keyword>
<name>A0A081CAS3_VECG1</name>
<dbReference type="STRING" id="1499967.U27_01579"/>
<dbReference type="InterPro" id="IPR037225">
    <property type="entry name" value="Nuo51_FMN-bd_sf"/>
</dbReference>
<comment type="similarity">
    <text evidence="1">Belongs to the complex I 51 kDa subunit family.</text>
</comment>
<keyword evidence="8" id="KW-1185">Reference proteome</keyword>
<evidence type="ECO:0000259" key="6">
    <source>
        <dbReference type="PROSITE" id="PS51379"/>
    </source>
</evidence>
<dbReference type="Pfam" id="PF10531">
    <property type="entry name" value="SLBB"/>
    <property type="match status" value="1"/>
</dbReference>
<organism evidence="7 8">
    <name type="scientific">Vecturithrix granuli</name>
    <dbReference type="NCBI Taxonomy" id="1499967"/>
    <lineage>
        <taxon>Bacteria</taxon>
        <taxon>Candidatus Moduliflexota</taxon>
        <taxon>Candidatus Vecturitrichia</taxon>
        <taxon>Candidatus Vecturitrichales</taxon>
        <taxon>Candidatus Vecturitrichaceae</taxon>
        <taxon>Candidatus Vecturithrix</taxon>
    </lineage>
</organism>
<dbReference type="InterPro" id="IPR036249">
    <property type="entry name" value="Thioredoxin-like_sf"/>
</dbReference>
<dbReference type="PANTHER" id="PTHR43578:SF3">
    <property type="entry name" value="NADH-QUINONE OXIDOREDUCTASE SUBUNIT F"/>
    <property type="match status" value="1"/>
</dbReference>
<evidence type="ECO:0000313" key="8">
    <source>
        <dbReference type="Proteomes" id="UP000030661"/>
    </source>
</evidence>
<evidence type="ECO:0000256" key="1">
    <source>
        <dbReference type="ARBA" id="ARBA00007523"/>
    </source>
</evidence>
<dbReference type="Gene3D" id="3.40.30.10">
    <property type="entry name" value="Glutaredoxin"/>
    <property type="match status" value="1"/>
</dbReference>
<dbReference type="SUPFAM" id="SSF140490">
    <property type="entry name" value="Nqo1C-terminal domain-like"/>
    <property type="match status" value="1"/>
</dbReference>
<dbReference type="InterPro" id="IPR019554">
    <property type="entry name" value="Soluble_ligand-bd"/>
</dbReference>
<evidence type="ECO:0000256" key="5">
    <source>
        <dbReference type="ARBA" id="ARBA00023014"/>
    </source>
</evidence>
<dbReference type="SUPFAM" id="SSF142984">
    <property type="entry name" value="Nqo1 middle domain-like"/>
    <property type="match status" value="1"/>
</dbReference>
<dbReference type="SUPFAM" id="SSF52833">
    <property type="entry name" value="Thioredoxin-like"/>
    <property type="match status" value="1"/>
</dbReference>
<reference evidence="7 8" key="1">
    <citation type="journal article" date="2015" name="PeerJ">
        <title>First genomic representation of candidate bacterial phylum KSB3 points to enhanced environmental sensing as a trigger of wastewater bulking.</title>
        <authorList>
            <person name="Sekiguchi Y."/>
            <person name="Ohashi A."/>
            <person name="Parks D.H."/>
            <person name="Yamauchi T."/>
            <person name="Tyson G.W."/>
            <person name="Hugenholtz P."/>
        </authorList>
    </citation>
    <scope>NUCLEOTIDE SEQUENCE [LARGE SCALE GENOMIC DNA]</scope>
</reference>
<dbReference type="Proteomes" id="UP000030661">
    <property type="component" value="Unassembled WGS sequence"/>
</dbReference>
<dbReference type="SMART" id="SM00928">
    <property type="entry name" value="NADH_4Fe-4S"/>
    <property type="match status" value="1"/>
</dbReference>
<dbReference type="HOGENOM" id="CLU_014881_3_2_0"/>
<dbReference type="SUPFAM" id="SSF54862">
    <property type="entry name" value="4Fe-4S ferredoxins"/>
    <property type="match status" value="1"/>
</dbReference>
<dbReference type="Gene3D" id="3.10.20.600">
    <property type="match status" value="1"/>
</dbReference>
<sequence>MKKRILICTGTSGISAGAEKVGQLFTEGLERHGLHRHYDIVMTGDRGLFRDVLVDIVSPDNERMTYEYVTPEDVPTIVEQHLVHGEPVKKLLAGEDYRQFFANQTRIVLANCGEIDPESLDDYLAHNGYKALQAALNMSPDAVIETMKIAGLRGRGGAGFPTWMKWNFCKQAAGDQKYLVCNADEGDPGAFMDRSVLEGDPHAVIEGMIIGGYAIGATEGYVYCRAEYPIALKRLAKAIAQAEARGYLGKNILGSDHAFHLTIKQGAGAFVCGEETALLASIEGRRGMPRPRPPFPAQKGLWGKPTTINNVETLANIRHIFEKGAEWFASIGTEKNSGTKVFALAGKVKNTGLVEVPMGTTIRELIFGPGGGMLKKKDKFKGVQIGGPSGGCLPESLLDTPIDYESINKTGAIMGSGGMVVMDTRTCMVDVAKFFLDFTVAESCGKCVPCRVGLKRTLEVFEEITAGRGKEEHLAFLQEMGTTIKSTALCGLGNTAPNPVLTTLRYFPEEYQAHIHDHVCPSRVCTALIQFEIITANCVQCGLCFKACPVGAITWEKKQYPILDKNKCIKCKACIDACNFGAIQ</sequence>
<dbReference type="PROSITE" id="PS00198">
    <property type="entry name" value="4FE4S_FER_1"/>
    <property type="match status" value="1"/>
</dbReference>
<dbReference type="InterPro" id="IPR019575">
    <property type="entry name" value="Nuop51_4Fe4S-bd"/>
</dbReference>
<proteinExistence type="inferred from homology"/>
<feature type="domain" description="4Fe-4S ferredoxin-type" evidence="6">
    <location>
        <begin position="529"/>
        <end position="558"/>
    </location>
</feature>
<keyword evidence="4" id="KW-0408">Iron</keyword>
<dbReference type="PANTHER" id="PTHR43578">
    <property type="entry name" value="NADH-QUINONE OXIDOREDUCTASE SUBUNIT F"/>
    <property type="match status" value="1"/>
</dbReference>
<dbReference type="Pfam" id="PF01512">
    <property type="entry name" value="Complex1_51K"/>
    <property type="match status" value="1"/>
</dbReference>
<accession>A0A081CAS3</accession>
<dbReference type="Gene3D" id="6.10.250.1450">
    <property type="match status" value="1"/>
</dbReference>
<dbReference type="InterPro" id="IPR001949">
    <property type="entry name" value="NADH-UbQ_OxRdtase_51kDa_CS"/>
</dbReference>
<dbReference type="InterPro" id="IPR017896">
    <property type="entry name" value="4Fe4S_Fe-S-bd"/>
</dbReference>
<protein>
    <submittedName>
        <fullName evidence="7">NADH-quinone oxidoreductase subunit F</fullName>
    </submittedName>
</protein>
<dbReference type="EMBL" id="DF820481">
    <property type="protein sequence ID" value="GAK61678.1"/>
    <property type="molecule type" value="Genomic_DNA"/>
</dbReference>
<dbReference type="InterPro" id="IPR037207">
    <property type="entry name" value="Nuop51_4Fe4S-bd_sf"/>
</dbReference>
<dbReference type="Pfam" id="PF12838">
    <property type="entry name" value="Fer4_7"/>
    <property type="match status" value="1"/>
</dbReference>
<evidence type="ECO:0000313" key="7">
    <source>
        <dbReference type="EMBL" id="GAK61678.1"/>
    </source>
</evidence>
<evidence type="ECO:0000256" key="2">
    <source>
        <dbReference type="ARBA" id="ARBA00022485"/>
    </source>
</evidence>
<dbReference type="CDD" id="cd02980">
    <property type="entry name" value="TRX_Fd_family"/>
    <property type="match status" value="1"/>
</dbReference>
<dbReference type="Gene3D" id="3.40.50.11540">
    <property type="entry name" value="NADH-ubiquinone oxidoreductase 51kDa subunit"/>
    <property type="match status" value="1"/>
</dbReference>
<dbReference type="Gene3D" id="1.20.1440.230">
    <property type="entry name" value="NADH-ubiquinone oxidoreductase 51kDa subunit, iron-sulphur binding domain"/>
    <property type="match status" value="1"/>
</dbReference>
<evidence type="ECO:0000256" key="3">
    <source>
        <dbReference type="ARBA" id="ARBA00022723"/>
    </source>
</evidence>